<dbReference type="FunFam" id="3.30.70.270:FF:000001">
    <property type="entry name" value="Diguanylate cyclase domain protein"/>
    <property type="match status" value="1"/>
</dbReference>
<dbReference type="PROSITE" id="PS50887">
    <property type="entry name" value="GGDEF"/>
    <property type="match status" value="1"/>
</dbReference>
<feature type="transmembrane region" description="Helical" evidence="1">
    <location>
        <begin position="56"/>
        <end position="78"/>
    </location>
</feature>
<keyword evidence="1" id="KW-0812">Transmembrane</keyword>
<dbReference type="SMART" id="SM00267">
    <property type="entry name" value="GGDEF"/>
    <property type="match status" value="1"/>
</dbReference>
<reference evidence="3 4" key="1">
    <citation type="submission" date="2018-12" db="EMBL/GenBank/DDBJ databases">
        <title>Lysinibacillus antri sp. nov., isolated from a cave soil.</title>
        <authorList>
            <person name="Narsing Rao M.P."/>
            <person name="Zhang H."/>
            <person name="Dong Z.-Y."/>
            <person name="Niu X.-K."/>
            <person name="Zhang K."/>
            <person name="Fang B.-Z."/>
            <person name="Kang Y.-Q."/>
            <person name="Xiao M."/>
            <person name="Li W.-J."/>
        </authorList>
    </citation>
    <scope>NUCLEOTIDE SEQUENCE [LARGE SCALE GENOMIC DNA]</scope>
    <source>
        <strain evidence="3 4">SYSU K30002</strain>
    </source>
</reference>
<dbReference type="InterPro" id="IPR000160">
    <property type="entry name" value="GGDEF_dom"/>
</dbReference>
<feature type="transmembrane region" description="Helical" evidence="1">
    <location>
        <begin position="30"/>
        <end position="50"/>
    </location>
</feature>
<feature type="transmembrane region" description="Helical" evidence="1">
    <location>
        <begin position="118"/>
        <end position="138"/>
    </location>
</feature>
<dbReference type="Gene3D" id="3.30.70.270">
    <property type="match status" value="1"/>
</dbReference>
<dbReference type="Pfam" id="PF00990">
    <property type="entry name" value="GGDEF"/>
    <property type="match status" value="1"/>
</dbReference>
<dbReference type="RefSeq" id="WP_126657852.1">
    <property type="nucleotide sequence ID" value="NZ_RYYR01000004.1"/>
</dbReference>
<dbReference type="AlphaFoldDB" id="A0A432LG42"/>
<feature type="transmembrane region" description="Helical" evidence="1">
    <location>
        <begin position="143"/>
        <end position="160"/>
    </location>
</feature>
<feature type="transmembrane region" description="Helical" evidence="1">
    <location>
        <begin position="90"/>
        <end position="112"/>
    </location>
</feature>
<gene>
    <name evidence="3" type="ORF">EK386_04610</name>
</gene>
<comment type="caution">
    <text evidence="3">The sequence shown here is derived from an EMBL/GenBank/DDBJ whole genome shotgun (WGS) entry which is preliminary data.</text>
</comment>
<feature type="transmembrane region" description="Helical" evidence="1">
    <location>
        <begin position="172"/>
        <end position="193"/>
    </location>
</feature>
<dbReference type="PANTHER" id="PTHR45138:SF9">
    <property type="entry name" value="DIGUANYLATE CYCLASE DGCM-RELATED"/>
    <property type="match status" value="1"/>
</dbReference>
<dbReference type="GO" id="GO:1902201">
    <property type="term" value="P:negative regulation of bacterial-type flagellum-dependent cell motility"/>
    <property type="evidence" value="ECO:0007669"/>
    <property type="project" value="TreeGrafter"/>
</dbReference>
<evidence type="ECO:0000259" key="2">
    <source>
        <dbReference type="PROSITE" id="PS50887"/>
    </source>
</evidence>
<dbReference type="Proteomes" id="UP000287910">
    <property type="component" value="Unassembled WGS sequence"/>
</dbReference>
<dbReference type="InterPro" id="IPR043128">
    <property type="entry name" value="Rev_trsase/Diguanyl_cyclase"/>
</dbReference>
<dbReference type="CDD" id="cd01949">
    <property type="entry name" value="GGDEF"/>
    <property type="match status" value="1"/>
</dbReference>
<dbReference type="EMBL" id="RYYR01000004">
    <property type="protein sequence ID" value="RUL55612.1"/>
    <property type="molecule type" value="Genomic_DNA"/>
</dbReference>
<dbReference type="InterPro" id="IPR050469">
    <property type="entry name" value="Diguanylate_Cyclase"/>
</dbReference>
<dbReference type="GO" id="GO:0043709">
    <property type="term" value="P:cell adhesion involved in single-species biofilm formation"/>
    <property type="evidence" value="ECO:0007669"/>
    <property type="project" value="TreeGrafter"/>
</dbReference>
<keyword evidence="1" id="KW-0472">Membrane</keyword>
<keyword evidence="1" id="KW-1133">Transmembrane helix</keyword>
<protein>
    <submittedName>
        <fullName evidence="3">GGDEF domain-containing protein</fullName>
    </submittedName>
</protein>
<feature type="domain" description="GGDEF" evidence="2">
    <location>
        <begin position="258"/>
        <end position="395"/>
    </location>
</feature>
<dbReference type="NCBIfam" id="TIGR00254">
    <property type="entry name" value="GGDEF"/>
    <property type="match status" value="1"/>
</dbReference>
<name>A0A432LG42_9BACI</name>
<accession>A0A432LG42</accession>
<sequence>MIREMDNEQTLMKTEVLKQNLQKISFLNKVFTIVIVSLFILTNVLSNIPILNLDNLLSFTLMHFVVFILFNLIIYYLIDIRKLHVKDENINKMEFFVSVYVTLFITIGALVSTRELDIYNPLLIYTLILLSCSSFLILTAKQVAISLAISSPILLSGLYMQHGMNDIFKLQIIYILSVIPIAFFISQSIYYSFKRSIKYQVEMMKEAQVTRNLTKKLREANRKLELQASLDPLTNLHNRRAYNEYLKGLQIKAKESPFYVSVIMIDVDCFKLYNDTYGHTEGDNVLVKIGEILNDLADEYNCLASRWGGEEFSLLLADKEEVVTKEICNKVKMRIEQLNIPHCQSMIADYVTVSIGACTTYITEPSEIYTCIKKADEALYNVKENGRNSFEHCYVEGGVSV</sequence>
<proteinExistence type="predicted"/>
<keyword evidence="4" id="KW-1185">Reference proteome</keyword>
<dbReference type="PANTHER" id="PTHR45138">
    <property type="entry name" value="REGULATORY COMPONENTS OF SENSORY TRANSDUCTION SYSTEM"/>
    <property type="match status" value="1"/>
</dbReference>
<evidence type="ECO:0000256" key="1">
    <source>
        <dbReference type="SAM" id="Phobius"/>
    </source>
</evidence>
<dbReference type="SUPFAM" id="SSF55073">
    <property type="entry name" value="Nucleotide cyclase"/>
    <property type="match status" value="1"/>
</dbReference>
<evidence type="ECO:0000313" key="3">
    <source>
        <dbReference type="EMBL" id="RUL55612.1"/>
    </source>
</evidence>
<evidence type="ECO:0000313" key="4">
    <source>
        <dbReference type="Proteomes" id="UP000287910"/>
    </source>
</evidence>
<organism evidence="3 4">
    <name type="scientific">Lysinibacillus antri</name>
    <dbReference type="NCBI Taxonomy" id="2498145"/>
    <lineage>
        <taxon>Bacteria</taxon>
        <taxon>Bacillati</taxon>
        <taxon>Bacillota</taxon>
        <taxon>Bacilli</taxon>
        <taxon>Bacillales</taxon>
        <taxon>Bacillaceae</taxon>
        <taxon>Lysinibacillus</taxon>
    </lineage>
</organism>
<dbReference type="InterPro" id="IPR029787">
    <property type="entry name" value="Nucleotide_cyclase"/>
</dbReference>
<dbReference type="GO" id="GO:0005886">
    <property type="term" value="C:plasma membrane"/>
    <property type="evidence" value="ECO:0007669"/>
    <property type="project" value="TreeGrafter"/>
</dbReference>
<dbReference type="GO" id="GO:0052621">
    <property type="term" value="F:diguanylate cyclase activity"/>
    <property type="evidence" value="ECO:0007669"/>
    <property type="project" value="TreeGrafter"/>
</dbReference>